<feature type="transmembrane region" description="Helical" evidence="1">
    <location>
        <begin position="119"/>
        <end position="141"/>
    </location>
</feature>
<keyword evidence="5" id="KW-1185">Reference proteome</keyword>
<evidence type="ECO:0000256" key="1">
    <source>
        <dbReference type="SAM" id="Phobius"/>
    </source>
</evidence>
<evidence type="ECO:0000313" key="2">
    <source>
        <dbReference type="EMBL" id="ALL01160.1"/>
    </source>
</evidence>
<evidence type="ECO:0000313" key="4">
    <source>
        <dbReference type="Proteomes" id="UP000058613"/>
    </source>
</evidence>
<evidence type="ECO:0008006" key="6">
    <source>
        <dbReference type="Google" id="ProtNLM"/>
    </source>
</evidence>
<keyword evidence="1" id="KW-0812">Transmembrane</keyword>
<accession>A0A0P0N494</accession>
<feature type="transmembrane region" description="Helical" evidence="1">
    <location>
        <begin position="147"/>
        <end position="166"/>
    </location>
</feature>
<sequence length="197" mass="21346">MAFTFSDRPMYMDEWKALIIGALSVAFGYAGIGLLRVAESPLNFYGGILAGAILGFLVHEYSHREIARRQGCIAGFVLTQFGLALTLFSGLLRSIGVPFVILAPGYVAIYCRGFAREDYVAAAGPISNIVMALVAMIAARFAGYSGLAFFLYGLSAINAWLAFFNLLPFSPLDGSKIVQRNPLAWLVMIIVAAWLAF</sequence>
<feature type="transmembrane region" description="Helical" evidence="1">
    <location>
        <begin position="95"/>
        <end position="112"/>
    </location>
</feature>
<dbReference type="KEGG" id="pdl:Pyrde_1112"/>
<evidence type="ECO:0000313" key="5">
    <source>
        <dbReference type="Proteomes" id="UP000196694"/>
    </source>
</evidence>
<keyword evidence="1" id="KW-0472">Membrane</keyword>
<evidence type="ECO:0000313" key="3">
    <source>
        <dbReference type="EMBL" id="OWJ55267.1"/>
    </source>
</evidence>
<dbReference type="RefSeq" id="WP_055408935.1">
    <property type="nucleotide sequence ID" value="NZ_CP013011.1"/>
</dbReference>
<name>A0A0P0N494_9CREN</name>
<dbReference type="PANTHER" id="PTHR35864">
    <property type="entry name" value="ZINC METALLOPROTEASE MJ0611-RELATED"/>
    <property type="match status" value="1"/>
</dbReference>
<feature type="transmembrane region" description="Helical" evidence="1">
    <location>
        <begin position="42"/>
        <end position="59"/>
    </location>
</feature>
<feature type="transmembrane region" description="Helical" evidence="1">
    <location>
        <begin position="178"/>
        <end position="196"/>
    </location>
</feature>
<dbReference type="OrthoDB" id="86131at2157"/>
<feature type="transmembrane region" description="Helical" evidence="1">
    <location>
        <begin position="17"/>
        <end position="36"/>
    </location>
</feature>
<proteinExistence type="predicted"/>
<dbReference type="InterPro" id="IPR052348">
    <property type="entry name" value="Metallopeptidase_M50B"/>
</dbReference>
<gene>
    <name evidence="3" type="ORF">Pdsh_00080</name>
    <name evidence="2" type="ORF">Pyrde_1112</name>
</gene>
<keyword evidence="1" id="KW-1133">Transmembrane helix</keyword>
<dbReference type="PANTHER" id="PTHR35864:SF1">
    <property type="entry name" value="ZINC METALLOPROTEASE YWHC-RELATED"/>
    <property type="match status" value="1"/>
</dbReference>
<dbReference type="STRING" id="1273541.Pyrde_1112"/>
<dbReference type="AlphaFoldDB" id="A0A0P0N494"/>
<dbReference type="GeneID" id="26099449"/>
<organism evidence="2 4">
    <name type="scientific">Pyrodictium delaneyi</name>
    <dbReference type="NCBI Taxonomy" id="1273541"/>
    <lineage>
        <taxon>Archaea</taxon>
        <taxon>Thermoproteota</taxon>
        <taxon>Thermoprotei</taxon>
        <taxon>Desulfurococcales</taxon>
        <taxon>Pyrodictiaceae</taxon>
        <taxon>Pyrodictium</taxon>
    </lineage>
</organism>
<feature type="transmembrane region" description="Helical" evidence="1">
    <location>
        <begin position="71"/>
        <end position="89"/>
    </location>
</feature>
<dbReference type="EMBL" id="CP013011">
    <property type="protein sequence ID" value="ALL01160.1"/>
    <property type="molecule type" value="Genomic_DNA"/>
</dbReference>
<protein>
    <recommendedName>
        <fullName evidence="6">Site-2 protease family protein</fullName>
    </recommendedName>
</protein>
<reference evidence="3 5" key="2">
    <citation type="submission" date="2017-05" db="EMBL/GenBank/DDBJ databases">
        <title>The draft genome of the hyperthermophilic archaeon 'Pyrodictium delaneyi strain Hulk', an iron and nitrate reducer, reveals the capacity for sulfate reduction.</title>
        <authorList>
            <person name="Demey L.M."/>
            <person name="Miller C."/>
            <person name="Manzella M."/>
            <person name="Reguera G."/>
            <person name="Kashefi K."/>
        </authorList>
    </citation>
    <scope>NUCLEOTIDE SEQUENCE [LARGE SCALE GENOMIC DNA]</scope>
    <source>
        <strain evidence="3 5">Hulk</strain>
    </source>
</reference>
<reference evidence="2 4" key="1">
    <citation type="submission" date="2015-10" db="EMBL/GenBank/DDBJ databases">
        <title>Complete genome sequence of hyperthermophilic archaeon Pyrodictium delaneyi Su06.</title>
        <authorList>
            <person name="Jung J.-H."/>
            <person name="Lin J."/>
            <person name="Holden J.F."/>
            <person name="Park C.-S."/>
        </authorList>
    </citation>
    <scope>NUCLEOTIDE SEQUENCE [LARGE SCALE GENOMIC DNA]</scope>
    <source>
        <strain evidence="2 4">Su06</strain>
    </source>
</reference>
<dbReference type="Proteomes" id="UP000196694">
    <property type="component" value="Unassembled WGS sequence"/>
</dbReference>
<dbReference type="Proteomes" id="UP000058613">
    <property type="component" value="Chromosome"/>
</dbReference>
<dbReference type="EMBL" id="NCQP01000001">
    <property type="protein sequence ID" value="OWJ55267.1"/>
    <property type="molecule type" value="Genomic_DNA"/>
</dbReference>